<dbReference type="HOGENOM" id="CLU_2358277_0_0_0"/>
<keyword evidence="1" id="KW-1133">Transmembrane helix</keyword>
<feature type="transmembrane region" description="Helical" evidence="1">
    <location>
        <begin position="6"/>
        <end position="23"/>
    </location>
</feature>
<dbReference type="InParanoid" id="D1C5Z0"/>
<reference evidence="2 3" key="2">
    <citation type="journal article" date="2010" name="Stand. Genomic Sci.">
        <title>Complete genome sequence of Desulfohalobium retbaense type strain (HR(100)).</title>
        <authorList>
            <person name="Spring S."/>
            <person name="Nolan M."/>
            <person name="Lapidus A."/>
            <person name="Glavina Del Rio T."/>
            <person name="Copeland A."/>
            <person name="Tice H."/>
            <person name="Cheng J.F."/>
            <person name="Lucas S."/>
            <person name="Land M."/>
            <person name="Chen F."/>
            <person name="Bruce D."/>
            <person name="Goodwin L."/>
            <person name="Pitluck S."/>
            <person name="Ivanova N."/>
            <person name="Mavromatis K."/>
            <person name="Mikhailova N."/>
            <person name="Pati A."/>
            <person name="Chen A."/>
            <person name="Palaniappan K."/>
            <person name="Hauser L."/>
            <person name="Chang Y.J."/>
            <person name="Jeffries C.D."/>
            <person name="Munk C."/>
            <person name="Kiss H."/>
            <person name="Chain P."/>
            <person name="Han C."/>
            <person name="Brettin T."/>
            <person name="Detter J.C."/>
            <person name="Schuler E."/>
            <person name="Goker M."/>
            <person name="Rohde M."/>
            <person name="Bristow J."/>
            <person name="Eisen J.A."/>
            <person name="Markowitz V."/>
            <person name="Hugenholtz P."/>
            <person name="Kyrpides N.C."/>
            <person name="Klenk H.P."/>
        </authorList>
    </citation>
    <scope>NUCLEOTIDE SEQUENCE [LARGE SCALE GENOMIC DNA]</scope>
    <source>
        <strain evidence="3">ATCC 49802 / DSM 20745 / S 6022</strain>
    </source>
</reference>
<dbReference type="Proteomes" id="UP000002027">
    <property type="component" value="Chromosome 1"/>
</dbReference>
<proteinExistence type="predicted"/>
<dbReference type="EMBL" id="CP001823">
    <property type="protein sequence ID" value="ACZ39542.1"/>
    <property type="molecule type" value="Genomic_DNA"/>
</dbReference>
<feature type="transmembrane region" description="Helical" evidence="1">
    <location>
        <begin position="63"/>
        <end position="81"/>
    </location>
</feature>
<keyword evidence="3" id="KW-1185">Reference proteome</keyword>
<sequence length="96" mass="10444">MPPSVLLSLLLASIYGLLFHSLLGRRLWQLPCYWFSAVTGFFAGEAVAVLTGTDLVRVGNVPLVAATLGALVGLGICWFFTSPPPEARATRRRSRR</sequence>
<evidence type="ECO:0000256" key="1">
    <source>
        <dbReference type="SAM" id="Phobius"/>
    </source>
</evidence>
<dbReference type="KEGG" id="sti:Sthe_2115"/>
<keyword evidence="1" id="KW-0812">Transmembrane</keyword>
<accession>D1C5Z0</accession>
<protein>
    <submittedName>
        <fullName evidence="2">Uncharacterized protein</fullName>
    </submittedName>
</protein>
<evidence type="ECO:0000313" key="3">
    <source>
        <dbReference type="Proteomes" id="UP000002027"/>
    </source>
</evidence>
<reference evidence="3" key="1">
    <citation type="submission" date="2009-11" db="EMBL/GenBank/DDBJ databases">
        <title>The complete chromosome 1 of Sphaerobacter thermophilus DSM 20745.</title>
        <authorList>
            <person name="Lucas S."/>
            <person name="Copeland A."/>
            <person name="Lapidus A."/>
            <person name="Glavina del Rio T."/>
            <person name="Dalin E."/>
            <person name="Tice H."/>
            <person name="Bruce D."/>
            <person name="Goodwin L."/>
            <person name="Pitluck S."/>
            <person name="Kyrpides N."/>
            <person name="Mavromatis K."/>
            <person name="Ivanova N."/>
            <person name="Mikhailova N."/>
            <person name="LaButti K.M."/>
            <person name="Clum A."/>
            <person name="Sun H.I."/>
            <person name="Brettin T."/>
            <person name="Detter J.C."/>
            <person name="Han C."/>
            <person name="Larimer F."/>
            <person name="Land M."/>
            <person name="Hauser L."/>
            <person name="Markowitz V."/>
            <person name="Cheng J.F."/>
            <person name="Hugenholtz P."/>
            <person name="Woyke T."/>
            <person name="Wu D."/>
            <person name="Steenblock K."/>
            <person name="Schneider S."/>
            <person name="Pukall R."/>
            <person name="Goeker M."/>
            <person name="Klenk H.P."/>
            <person name="Eisen J.A."/>
        </authorList>
    </citation>
    <scope>NUCLEOTIDE SEQUENCE [LARGE SCALE GENOMIC DNA]</scope>
    <source>
        <strain evidence="3">ATCC 49802 / DSM 20745 / S 6022</strain>
    </source>
</reference>
<gene>
    <name evidence="2" type="ordered locus">Sthe_2115</name>
</gene>
<dbReference type="eggNOG" id="ENOG5031ZTE">
    <property type="taxonomic scope" value="Bacteria"/>
</dbReference>
<dbReference type="OrthoDB" id="167018at2"/>
<dbReference type="STRING" id="479434.Sthe_2115"/>
<organism evidence="2 3">
    <name type="scientific">Sphaerobacter thermophilus (strain ATCC 49802 / DSM 20745 / KCCM 41009 / NCIMB 13125 / S 6022)</name>
    <dbReference type="NCBI Taxonomy" id="479434"/>
    <lineage>
        <taxon>Bacteria</taxon>
        <taxon>Pseudomonadati</taxon>
        <taxon>Thermomicrobiota</taxon>
        <taxon>Thermomicrobia</taxon>
        <taxon>Sphaerobacterales</taxon>
        <taxon>Sphaerobacterineae</taxon>
        <taxon>Sphaerobacteraceae</taxon>
        <taxon>Sphaerobacter</taxon>
    </lineage>
</organism>
<feature type="transmembrane region" description="Helical" evidence="1">
    <location>
        <begin position="30"/>
        <end position="51"/>
    </location>
</feature>
<name>D1C5Z0_SPHTD</name>
<evidence type="ECO:0000313" key="2">
    <source>
        <dbReference type="EMBL" id="ACZ39542.1"/>
    </source>
</evidence>
<keyword evidence="1" id="KW-0472">Membrane</keyword>
<dbReference type="AlphaFoldDB" id="D1C5Z0"/>